<keyword evidence="2" id="KW-0812">Transmembrane</keyword>
<dbReference type="PROSITE" id="PS50835">
    <property type="entry name" value="IG_LIKE"/>
    <property type="match status" value="1"/>
</dbReference>
<evidence type="ECO:0000259" key="3">
    <source>
        <dbReference type="PROSITE" id="PS50835"/>
    </source>
</evidence>
<organism evidence="4 5">
    <name type="scientific">Schistosoma margrebowiei</name>
    <dbReference type="NCBI Taxonomy" id="48269"/>
    <lineage>
        <taxon>Eukaryota</taxon>
        <taxon>Metazoa</taxon>
        <taxon>Spiralia</taxon>
        <taxon>Lophotrochozoa</taxon>
        <taxon>Platyhelminthes</taxon>
        <taxon>Trematoda</taxon>
        <taxon>Digenea</taxon>
        <taxon>Strigeidida</taxon>
        <taxon>Schistosomatoidea</taxon>
        <taxon>Schistosomatidae</taxon>
        <taxon>Schistosoma</taxon>
    </lineage>
</organism>
<evidence type="ECO:0000313" key="4">
    <source>
        <dbReference type="Proteomes" id="UP000050790"/>
    </source>
</evidence>
<feature type="transmembrane region" description="Helical" evidence="2">
    <location>
        <begin position="131"/>
        <end position="155"/>
    </location>
</feature>
<dbReference type="AlphaFoldDB" id="A0AA85AJB8"/>
<reference evidence="5" key="1">
    <citation type="submission" date="2023-11" db="UniProtKB">
        <authorList>
            <consortium name="WormBaseParasite"/>
        </authorList>
    </citation>
    <scope>IDENTIFICATION</scope>
</reference>
<dbReference type="Proteomes" id="UP000050790">
    <property type="component" value="Unassembled WGS sequence"/>
</dbReference>
<name>A0AA85AJB8_9TREM</name>
<dbReference type="InterPro" id="IPR007110">
    <property type="entry name" value="Ig-like_dom"/>
</dbReference>
<evidence type="ECO:0000256" key="1">
    <source>
        <dbReference type="SAM" id="MobiDB-lite"/>
    </source>
</evidence>
<dbReference type="Gene3D" id="2.60.40.10">
    <property type="entry name" value="Immunoglobulins"/>
    <property type="match status" value="1"/>
</dbReference>
<protein>
    <recommendedName>
        <fullName evidence="3">Ig-like domain-containing protein</fullName>
    </recommendedName>
</protein>
<feature type="domain" description="Ig-like" evidence="3">
    <location>
        <begin position="1"/>
        <end position="123"/>
    </location>
</feature>
<proteinExistence type="predicted"/>
<sequence length="712" mass="81857">MHTVEESHTSKSIILTCNVVSFLEINFTYPIWLHNGEYITIEDSYSNNNNILTINSTIENSQFPMILTQNFMSKYKIIHRKYSFGWLITLRINNLDLNDEGVYQCTFSNLMGSSSYEINLYLNHRLTRNEFIIMIVSCVISLLTILTFIIGLLYIQRKCKYIEWFNHHCLCKKCKLTLKRTTYNRNERSRYNNKTVGYFTAVDLSEVIQNSLIDDDHPNVINNKEINQSLNQPYSNDRVVPMNLLDDYVTGNPILHGQQSTLHEKFCCEYTNNTCQNQLNNVNILSESNCSTCSNTKPLILTNKNNNDHDSYVYHCCELKQDPLQSITNSIYDNNNPNYTIKCLHNKFDYESVLQNDVNNNNNNNNDYKSLNLNQTPLLNSIYTNEICLNELMSNSMINNPYLSYFKCHTKTNPIQRSHNTLPHHCMLYSNRINKNIHLSNKHQDNCNYCILKCDNSVLAPKLNETFLYYDNNKVLTKMNANTILDRTNRMLITSSLTSSSSSSDWVKCQSPTPIKSNSSSSSSTTTTTMSSSHKWLNANDNIEHNKSRFVTMNKNHKYIFSKSTNNLLNHSNTLNNTNSPISSGRLTPCQMQTTTNLNEERSYENYRLRRTSKSTSIGESISPGCVSSNDIHTNNQRHTNIDNHHTTSLAQLYHPSHLINDSMQPNFNEVHDQHNDLGKSSVKYKSTASTILDTATEASKNSKIQLSTSDN</sequence>
<dbReference type="InterPro" id="IPR013783">
    <property type="entry name" value="Ig-like_fold"/>
</dbReference>
<dbReference type="WBParaSite" id="SMRG1_85650.4">
    <property type="protein sequence ID" value="SMRG1_85650.4"/>
    <property type="gene ID" value="SMRG1_85650"/>
</dbReference>
<accession>A0AA85AJB8</accession>
<feature type="region of interest" description="Disordered" evidence="1">
    <location>
        <begin position="500"/>
        <end position="532"/>
    </location>
</feature>
<feature type="compositionally biased region" description="Low complexity" evidence="1">
    <location>
        <begin position="517"/>
        <end position="532"/>
    </location>
</feature>
<evidence type="ECO:0000256" key="2">
    <source>
        <dbReference type="SAM" id="Phobius"/>
    </source>
</evidence>
<evidence type="ECO:0000313" key="5">
    <source>
        <dbReference type="WBParaSite" id="SMRG1_85650.4"/>
    </source>
</evidence>
<keyword evidence="2" id="KW-1133">Transmembrane helix</keyword>
<keyword evidence="2" id="KW-0472">Membrane</keyword>
<dbReference type="SUPFAM" id="SSF48726">
    <property type="entry name" value="Immunoglobulin"/>
    <property type="match status" value="1"/>
</dbReference>
<dbReference type="InterPro" id="IPR036179">
    <property type="entry name" value="Ig-like_dom_sf"/>
</dbReference>